<evidence type="ECO:0000313" key="2">
    <source>
        <dbReference type="Proteomes" id="UP000663868"/>
    </source>
</evidence>
<proteinExistence type="predicted"/>
<dbReference type="AlphaFoldDB" id="A0A820PUT1"/>
<feature type="non-terminal residue" evidence="1">
    <location>
        <position position="1"/>
    </location>
</feature>
<dbReference type="Proteomes" id="UP000663868">
    <property type="component" value="Unassembled WGS sequence"/>
</dbReference>
<sequence length="38" mass="4422">FVYPFWLRAKARNRSSVVLGPLTFLNDPDQETLVNFPI</sequence>
<reference evidence="1" key="1">
    <citation type="submission" date="2021-02" db="EMBL/GenBank/DDBJ databases">
        <authorList>
            <person name="Nowell W R."/>
        </authorList>
    </citation>
    <scope>NUCLEOTIDE SEQUENCE</scope>
</reference>
<accession>A0A820PUT1</accession>
<organism evidence="1 2">
    <name type="scientific">Adineta steineri</name>
    <dbReference type="NCBI Taxonomy" id="433720"/>
    <lineage>
        <taxon>Eukaryota</taxon>
        <taxon>Metazoa</taxon>
        <taxon>Spiralia</taxon>
        <taxon>Gnathifera</taxon>
        <taxon>Rotifera</taxon>
        <taxon>Eurotatoria</taxon>
        <taxon>Bdelloidea</taxon>
        <taxon>Adinetida</taxon>
        <taxon>Adinetidae</taxon>
        <taxon>Adineta</taxon>
    </lineage>
</organism>
<gene>
    <name evidence="1" type="ORF">KXQ929_LOCUS51770</name>
</gene>
<dbReference type="EMBL" id="CAJOBB010026198">
    <property type="protein sequence ID" value="CAF4414043.1"/>
    <property type="molecule type" value="Genomic_DNA"/>
</dbReference>
<protein>
    <submittedName>
        <fullName evidence="1">Uncharacterized protein</fullName>
    </submittedName>
</protein>
<name>A0A820PUT1_9BILA</name>
<comment type="caution">
    <text evidence="1">The sequence shown here is derived from an EMBL/GenBank/DDBJ whole genome shotgun (WGS) entry which is preliminary data.</text>
</comment>
<evidence type="ECO:0000313" key="1">
    <source>
        <dbReference type="EMBL" id="CAF4414043.1"/>
    </source>
</evidence>